<accession>A0A6J8DL27</accession>
<dbReference type="Proteomes" id="UP000507470">
    <property type="component" value="Unassembled WGS sequence"/>
</dbReference>
<dbReference type="GO" id="GO:0060271">
    <property type="term" value="P:cilium assembly"/>
    <property type="evidence" value="ECO:0007669"/>
    <property type="project" value="InterPro"/>
</dbReference>
<dbReference type="FunFam" id="3.90.190.10:FF:000027">
    <property type="entry name" value="Protein tyrosine phosphatase domain containing 1"/>
    <property type="match status" value="1"/>
</dbReference>
<dbReference type="SMART" id="SM00404">
    <property type="entry name" value="PTPc_motif"/>
    <property type="match status" value="1"/>
</dbReference>
<proteinExistence type="inferred from homology"/>
<evidence type="ECO:0000259" key="10">
    <source>
        <dbReference type="PROSITE" id="PS50056"/>
    </source>
</evidence>
<dbReference type="InterPro" id="IPR000340">
    <property type="entry name" value="Dual-sp_phosphatase_cat-dom"/>
</dbReference>
<protein>
    <recommendedName>
        <fullName evidence="6">Protein tyrosine phosphatase domain-containing protein 1</fullName>
    </recommendedName>
</protein>
<gene>
    <name evidence="11" type="ORF">MCOR_41290</name>
</gene>
<dbReference type="InterPro" id="IPR000387">
    <property type="entry name" value="Tyr_Pase_dom"/>
</dbReference>
<keyword evidence="12" id="KW-1185">Reference proteome</keyword>
<dbReference type="EMBL" id="CACVKT020007423">
    <property type="protein sequence ID" value="CAC5407854.1"/>
    <property type="molecule type" value="Genomic_DNA"/>
</dbReference>
<evidence type="ECO:0000256" key="3">
    <source>
        <dbReference type="ARBA" id="ARBA00022912"/>
    </source>
</evidence>
<feature type="domain" description="Tyrosine-protein phosphatase" evidence="8">
    <location>
        <begin position="78"/>
        <end position="242"/>
    </location>
</feature>
<dbReference type="PROSITE" id="PS00383">
    <property type="entry name" value="TYR_PHOSPHATASE_1"/>
    <property type="match status" value="1"/>
</dbReference>
<evidence type="ECO:0000259" key="9">
    <source>
        <dbReference type="PROSITE" id="PS50055"/>
    </source>
</evidence>
<evidence type="ECO:0000313" key="11">
    <source>
        <dbReference type="EMBL" id="CAC5407854.1"/>
    </source>
</evidence>
<dbReference type="PRINTS" id="PR00700">
    <property type="entry name" value="PRTYPHPHTASE"/>
</dbReference>
<dbReference type="Pfam" id="PF00782">
    <property type="entry name" value="DSPc"/>
    <property type="match status" value="1"/>
</dbReference>
<dbReference type="InterPro" id="IPR016130">
    <property type="entry name" value="Tyr_Pase_AS"/>
</dbReference>
<dbReference type="PROSITE" id="PS50054">
    <property type="entry name" value="TYR_PHOSPHATASE_DUAL"/>
    <property type="match status" value="1"/>
</dbReference>
<dbReference type="PROSITE" id="PS50055">
    <property type="entry name" value="TYR_PHOSPHATASE_PTP"/>
    <property type="match status" value="1"/>
</dbReference>
<dbReference type="AlphaFoldDB" id="A0A6J8DL27"/>
<dbReference type="InterPro" id="IPR000242">
    <property type="entry name" value="PTP_cat"/>
</dbReference>
<dbReference type="PROSITE" id="PS50056">
    <property type="entry name" value="TYR_PHOSPHATASE_2"/>
    <property type="match status" value="1"/>
</dbReference>
<dbReference type="InterPro" id="IPR020422">
    <property type="entry name" value="TYR_PHOSPHATASE_DUAL_dom"/>
</dbReference>
<keyword evidence="2 11" id="KW-0378">Hydrolase</keyword>
<feature type="compositionally biased region" description="Low complexity" evidence="7">
    <location>
        <begin position="336"/>
        <end position="345"/>
    </location>
</feature>
<feature type="domain" description="Tyrosine-protein phosphatase" evidence="9">
    <location>
        <begin position="148"/>
        <end position="235"/>
    </location>
</feature>
<keyword evidence="3" id="KW-0904">Protein phosphatase</keyword>
<reference evidence="11 12" key="1">
    <citation type="submission" date="2020-06" db="EMBL/GenBank/DDBJ databases">
        <authorList>
            <person name="Li R."/>
            <person name="Bekaert M."/>
        </authorList>
    </citation>
    <scope>NUCLEOTIDE SEQUENCE [LARGE SCALE GENOMIC DNA]</scope>
    <source>
        <strain evidence="12">wild</strain>
    </source>
</reference>
<sequence>MEPHPDEQFHPGDEQLNWSEQHENLKGTKPKGRYNKFSEHARTLISTEKQCALFCGGKKCKYCTWENWTEDKTEIKGLYSNWVTDNILAMARPSSKAIKKFDIIKQFKEKGITSVISIQKPGEHADCGYGLEESGFTYDPQMFMENGIYFYNFGWDDYGVASLSTILDMVKVIQFAVSDGKVAIHCHAGLGRTGVIIASYLVFTNRIHADDAIQFVRSKRHGAIQTRGQMEVIREFEQYLKPFRIIFSIEGTDSREFSLQQFLNRQKQILHGYEARKLKYVPKVIYVVCERLLELAKKGNSLSQIRKCPSIASFDKKLNQNQNGDIESENGIPRVSSQSSLESQISSTSSHLKRIGRRKSVCMEDLPDEKLLALKHKTERELSIKSDTETDVFSTLDIVSQKSDDLDSVCDDLGCLSTIDVAEALGTTDVEEGIYSAADIYQQKLNEKDSAWKDLANEQNQYVLAEIMWSWLDQLKEPVLKAQDLSVIMKTREIDAVLQKLERGTRHTIEYIMKIIYKLKPLDDDMLTKIYEKLLSYLTHQWVVIDSFKDMSTSWSMSTRDSIMDTETKEHWTEMKKNQALALYTFFIRLQETIDEKFSAQSNDKTENQK</sequence>
<comment type="similarity">
    <text evidence="5">Belongs to the protein-tyrosine phosphatase family. Non-receptor class PTPDC1 subfamily.</text>
</comment>
<evidence type="ECO:0000256" key="4">
    <source>
        <dbReference type="ARBA" id="ARBA00056295"/>
    </source>
</evidence>
<evidence type="ECO:0000259" key="8">
    <source>
        <dbReference type="PROSITE" id="PS50054"/>
    </source>
</evidence>
<dbReference type="InterPro" id="IPR049573">
    <property type="entry name" value="PTPDC1_PTP"/>
</dbReference>
<dbReference type="SMART" id="SM00195">
    <property type="entry name" value="DSPc"/>
    <property type="match status" value="1"/>
</dbReference>
<dbReference type="InterPro" id="IPR029021">
    <property type="entry name" value="Prot-tyrosine_phosphatase-like"/>
</dbReference>
<organism evidence="11 12">
    <name type="scientific">Mytilus coruscus</name>
    <name type="common">Sea mussel</name>
    <dbReference type="NCBI Taxonomy" id="42192"/>
    <lineage>
        <taxon>Eukaryota</taxon>
        <taxon>Metazoa</taxon>
        <taxon>Spiralia</taxon>
        <taxon>Lophotrochozoa</taxon>
        <taxon>Mollusca</taxon>
        <taxon>Bivalvia</taxon>
        <taxon>Autobranchia</taxon>
        <taxon>Pteriomorphia</taxon>
        <taxon>Mytilida</taxon>
        <taxon>Mytiloidea</taxon>
        <taxon>Mytilidae</taxon>
        <taxon>Mytilinae</taxon>
        <taxon>Mytilus</taxon>
    </lineage>
</organism>
<evidence type="ECO:0000256" key="2">
    <source>
        <dbReference type="ARBA" id="ARBA00022801"/>
    </source>
</evidence>
<evidence type="ECO:0000256" key="5">
    <source>
        <dbReference type="ARBA" id="ARBA00060867"/>
    </source>
</evidence>
<feature type="domain" description="Tyrosine specific protein phosphatases" evidence="10">
    <location>
        <begin position="164"/>
        <end position="231"/>
    </location>
</feature>
<dbReference type="InterPro" id="IPR050561">
    <property type="entry name" value="PTP"/>
</dbReference>
<dbReference type="GO" id="GO:0004725">
    <property type="term" value="F:protein tyrosine phosphatase activity"/>
    <property type="evidence" value="ECO:0007669"/>
    <property type="project" value="InterPro"/>
</dbReference>
<dbReference type="InterPro" id="IPR003595">
    <property type="entry name" value="Tyr_Pase_cat"/>
</dbReference>
<evidence type="ECO:0000256" key="1">
    <source>
        <dbReference type="ARBA" id="ARBA00022794"/>
    </source>
</evidence>
<evidence type="ECO:0000313" key="12">
    <source>
        <dbReference type="Proteomes" id="UP000507470"/>
    </source>
</evidence>
<dbReference type="Gene3D" id="3.90.190.10">
    <property type="entry name" value="Protein tyrosine phosphatase superfamily"/>
    <property type="match status" value="1"/>
</dbReference>
<evidence type="ECO:0000256" key="7">
    <source>
        <dbReference type="SAM" id="MobiDB-lite"/>
    </source>
</evidence>
<dbReference type="SUPFAM" id="SSF52799">
    <property type="entry name" value="(Phosphotyrosine protein) phosphatases II"/>
    <property type="match status" value="1"/>
</dbReference>
<dbReference type="OrthoDB" id="542013at2759"/>
<keyword evidence="1" id="KW-0970">Cilium biogenesis/degradation</keyword>
<dbReference type="CDD" id="cd14506">
    <property type="entry name" value="PTP_PTPDC1"/>
    <property type="match status" value="1"/>
</dbReference>
<evidence type="ECO:0000256" key="6">
    <source>
        <dbReference type="ARBA" id="ARBA00072096"/>
    </source>
</evidence>
<feature type="region of interest" description="Disordered" evidence="7">
    <location>
        <begin position="322"/>
        <end position="345"/>
    </location>
</feature>
<dbReference type="PANTHER" id="PTHR23339">
    <property type="entry name" value="TYROSINE SPECIFIC PROTEIN PHOSPHATASE AND DUAL SPECIFICITY PROTEIN PHOSPHATASE"/>
    <property type="match status" value="1"/>
</dbReference>
<name>A0A6J8DL27_MYTCO</name>
<comment type="function">
    <text evidence="4">May play roles in cilia formation and/or maintenance.</text>
</comment>